<reference evidence="1" key="1">
    <citation type="submission" date="2022-10" db="EMBL/GenBank/DDBJ databases">
        <authorList>
            <person name="Hyden B.L."/>
            <person name="Feng K."/>
            <person name="Yates T."/>
            <person name="Jawdy S."/>
            <person name="Smart L.B."/>
            <person name="Muchero W."/>
        </authorList>
    </citation>
    <scope>NUCLEOTIDE SEQUENCE</scope>
    <source>
        <tissue evidence="1">Shoot tip</tissue>
    </source>
</reference>
<sequence>MKPLPWSYSPEWCLSLARTCYTTSSASHAGFTWEGLYSMVRG</sequence>
<reference evidence="1" key="2">
    <citation type="journal article" date="2023" name="Int. J. Mol. Sci.">
        <title>De Novo Assembly and Annotation of 11 Diverse Shrub Willow (Salix) Genomes Reveals Novel Gene Organization in Sex-Linked Regions.</title>
        <authorList>
            <person name="Hyden B."/>
            <person name="Feng K."/>
            <person name="Yates T.B."/>
            <person name="Jawdy S."/>
            <person name="Cereghino C."/>
            <person name="Smart L.B."/>
            <person name="Muchero W."/>
        </authorList>
    </citation>
    <scope>NUCLEOTIDE SEQUENCE</scope>
    <source>
        <tissue evidence="1">Shoot tip</tissue>
    </source>
</reference>
<keyword evidence="2" id="KW-1185">Reference proteome</keyword>
<evidence type="ECO:0000313" key="1">
    <source>
        <dbReference type="EMBL" id="KAJ6393674.1"/>
    </source>
</evidence>
<accession>A0ABQ9C439</accession>
<proteinExistence type="predicted"/>
<protein>
    <submittedName>
        <fullName evidence="1">Uncharacterized protein</fullName>
    </submittedName>
</protein>
<comment type="caution">
    <text evidence="1">The sequence shown here is derived from an EMBL/GenBank/DDBJ whole genome shotgun (WGS) entry which is preliminary data.</text>
</comment>
<dbReference type="EMBL" id="JAPFFI010000005">
    <property type="protein sequence ID" value="KAJ6393674.1"/>
    <property type="molecule type" value="Genomic_DNA"/>
</dbReference>
<evidence type="ECO:0000313" key="2">
    <source>
        <dbReference type="Proteomes" id="UP001141253"/>
    </source>
</evidence>
<name>A0ABQ9C439_9ROSI</name>
<dbReference type="Proteomes" id="UP001141253">
    <property type="component" value="Chromosome 1"/>
</dbReference>
<organism evidence="1 2">
    <name type="scientific">Salix suchowensis</name>
    <dbReference type="NCBI Taxonomy" id="1278906"/>
    <lineage>
        <taxon>Eukaryota</taxon>
        <taxon>Viridiplantae</taxon>
        <taxon>Streptophyta</taxon>
        <taxon>Embryophyta</taxon>
        <taxon>Tracheophyta</taxon>
        <taxon>Spermatophyta</taxon>
        <taxon>Magnoliopsida</taxon>
        <taxon>eudicotyledons</taxon>
        <taxon>Gunneridae</taxon>
        <taxon>Pentapetalae</taxon>
        <taxon>rosids</taxon>
        <taxon>fabids</taxon>
        <taxon>Malpighiales</taxon>
        <taxon>Salicaceae</taxon>
        <taxon>Saliceae</taxon>
        <taxon>Salix</taxon>
    </lineage>
</organism>
<gene>
    <name evidence="1" type="ORF">OIU77_022999</name>
</gene>